<accession>A0A1W5D716</accession>
<feature type="region of interest" description="Disordered" evidence="1">
    <location>
        <begin position="61"/>
        <end position="83"/>
    </location>
</feature>
<feature type="signal peptide" evidence="2">
    <location>
        <begin position="1"/>
        <end position="23"/>
    </location>
</feature>
<protein>
    <submittedName>
        <fullName evidence="3">Uncharacterized protein</fullName>
    </submittedName>
</protein>
<feature type="chain" id="PRO_5012122402" evidence="2">
    <location>
        <begin position="24"/>
        <end position="83"/>
    </location>
</feature>
<dbReference type="Proteomes" id="UP000192927">
    <property type="component" value="Unassembled WGS sequence"/>
</dbReference>
<keyword evidence="2" id="KW-0732">Signal</keyword>
<organism evidence="3 4">
    <name type="scientific">Lasallia pustulata</name>
    <dbReference type="NCBI Taxonomy" id="136370"/>
    <lineage>
        <taxon>Eukaryota</taxon>
        <taxon>Fungi</taxon>
        <taxon>Dikarya</taxon>
        <taxon>Ascomycota</taxon>
        <taxon>Pezizomycotina</taxon>
        <taxon>Lecanoromycetes</taxon>
        <taxon>OSLEUM clade</taxon>
        <taxon>Umbilicariomycetidae</taxon>
        <taxon>Umbilicariales</taxon>
        <taxon>Umbilicariaceae</taxon>
        <taxon>Lasallia</taxon>
    </lineage>
</organism>
<sequence length="83" mass="9602">MDKRTLVLHSVLLLLLSLENYTAHSRILLLNLTSSLKLPLRTFEQDEYTTAKGLLEAAKEMTADEETKKKAEENAESRKWKRQ</sequence>
<reference evidence="4" key="1">
    <citation type="submission" date="2017-03" db="EMBL/GenBank/DDBJ databases">
        <authorList>
            <person name="Sharma R."/>
            <person name="Thines M."/>
        </authorList>
    </citation>
    <scope>NUCLEOTIDE SEQUENCE [LARGE SCALE GENOMIC DNA]</scope>
</reference>
<evidence type="ECO:0000313" key="3">
    <source>
        <dbReference type="EMBL" id="SLM38924.1"/>
    </source>
</evidence>
<proteinExistence type="predicted"/>
<dbReference type="EMBL" id="FWEW01003131">
    <property type="protein sequence ID" value="SLM38924.1"/>
    <property type="molecule type" value="Genomic_DNA"/>
</dbReference>
<evidence type="ECO:0000256" key="2">
    <source>
        <dbReference type="SAM" id="SignalP"/>
    </source>
</evidence>
<evidence type="ECO:0000313" key="4">
    <source>
        <dbReference type="Proteomes" id="UP000192927"/>
    </source>
</evidence>
<name>A0A1W5D716_9LECA</name>
<keyword evidence="4" id="KW-1185">Reference proteome</keyword>
<dbReference type="AlphaFoldDB" id="A0A1W5D716"/>
<evidence type="ECO:0000256" key="1">
    <source>
        <dbReference type="SAM" id="MobiDB-lite"/>
    </source>
</evidence>